<feature type="transmembrane region" description="Helical" evidence="9">
    <location>
        <begin position="162"/>
        <end position="183"/>
    </location>
</feature>
<name>A0ABX2T685_9PROT</name>
<evidence type="ECO:0000256" key="3">
    <source>
        <dbReference type="ARBA" id="ARBA00022448"/>
    </source>
</evidence>
<gene>
    <name evidence="11" type="ORF">HND93_08915</name>
</gene>
<dbReference type="Proteomes" id="UP000584642">
    <property type="component" value="Unassembled WGS sequence"/>
</dbReference>
<keyword evidence="5" id="KW-0997">Cell inner membrane</keyword>
<reference evidence="11 12" key="1">
    <citation type="submission" date="2020-05" db="EMBL/GenBank/DDBJ databases">
        <title>Azospirillum oleiclasticum sp. nov, a nitrogen-fixing and heavy crude oil-emulsifying bacterium isolated from the crude oil of Yumen Oilfield.</title>
        <authorList>
            <person name="Wu D."/>
            <person name="Cai M."/>
            <person name="Zhang X."/>
        </authorList>
    </citation>
    <scope>NUCLEOTIDE SEQUENCE [LARGE SCALE GENOMIC DNA]</scope>
    <source>
        <strain evidence="11 12">ROY-1-1-2</strain>
    </source>
</reference>
<dbReference type="InterPro" id="IPR000515">
    <property type="entry name" value="MetI-like"/>
</dbReference>
<dbReference type="RefSeq" id="WP_180281594.1">
    <property type="nucleotide sequence ID" value="NZ_JABFDB010000004.1"/>
</dbReference>
<keyword evidence="6 9" id="KW-0812">Transmembrane</keyword>
<keyword evidence="12" id="KW-1185">Reference proteome</keyword>
<evidence type="ECO:0000313" key="11">
    <source>
        <dbReference type="EMBL" id="NYZ19832.1"/>
    </source>
</evidence>
<comment type="subcellular location">
    <subcellularLocation>
        <location evidence="1">Cell inner membrane</location>
        <topology evidence="1">Multi-pass membrane protein</topology>
    </subcellularLocation>
    <subcellularLocation>
        <location evidence="9">Cell membrane</location>
        <topology evidence="9">Multi-pass membrane protein</topology>
    </subcellularLocation>
</comment>
<evidence type="ECO:0000256" key="6">
    <source>
        <dbReference type="ARBA" id="ARBA00022692"/>
    </source>
</evidence>
<evidence type="ECO:0000256" key="4">
    <source>
        <dbReference type="ARBA" id="ARBA00022475"/>
    </source>
</evidence>
<evidence type="ECO:0000256" key="2">
    <source>
        <dbReference type="ARBA" id="ARBA00010072"/>
    </source>
</evidence>
<keyword evidence="4" id="KW-1003">Cell membrane</keyword>
<dbReference type="CDD" id="cd06261">
    <property type="entry name" value="TM_PBP2"/>
    <property type="match status" value="1"/>
</dbReference>
<organism evidence="11 12">
    <name type="scientific">Azospirillum oleiclasticum</name>
    <dbReference type="NCBI Taxonomy" id="2735135"/>
    <lineage>
        <taxon>Bacteria</taxon>
        <taxon>Pseudomonadati</taxon>
        <taxon>Pseudomonadota</taxon>
        <taxon>Alphaproteobacteria</taxon>
        <taxon>Rhodospirillales</taxon>
        <taxon>Azospirillaceae</taxon>
        <taxon>Azospirillum</taxon>
    </lineage>
</organism>
<dbReference type="PROSITE" id="PS50928">
    <property type="entry name" value="ABC_TM1"/>
    <property type="match status" value="1"/>
</dbReference>
<evidence type="ECO:0000259" key="10">
    <source>
        <dbReference type="PROSITE" id="PS50928"/>
    </source>
</evidence>
<dbReference type="Gene3D" id="1.10.3720.10">
    <property type="entry name" value="MetI-like"/>
    <property type="match status" value="1"/>
</dbReference>
<evidence type="ECO:0000256" key="9">
    <source>
        <dbReference type="RuleBase" id="RU363032"/>
    </source>
</evidence>
<proteinExistence type="inferred from homology"/>
<dbReference type="EMBL" id="JABFDB010000004">
    <property type="protein sequence ID" value="NYZ19832.1"/>
    <property type="molecule type" value="Genomic_DNA"/>
</dbReference>
<feature type="transmembrane region" description="Helical" evidence="9">
    <location>
        <begin position="87"/>
        <end position="106"/>
    </location>
</feature>
<comment type="similarity">
    <text evidence="2">Belongs to the binding-protein-dependent transport system permease family. HisMQ subfamily.</text>
</comment>
<dbReference type="PANTHER" id="PTHR30614:SF10">
    <property type="entry name" value="ARGININE ABC TRANSPORTER PERMEASE PROTEIN ARTM"/>
    <property type="match status" value="1"/>
</dbReference>
<feature type="transmembrane region" description="Helical" evidence="9">
    <location>
        <begin position="195"/>
        <end position="216"/>
    </location>
</feature>
<evidence type="ECO:0000256" key="8">
    <source>
        <dbReference type="ARBA" id="ARBA00023136"/>
    </source>
</evidence>
<dbReference type="PANTHER" id="PTHR30614">
    <property type="entry name" value="MEMBRANE COMPONENT OF AMINO ACID ABC TRANSPORTER"/>
    <property type="match status" value="1"/>
</dbReference>
<dbReference type="Pfam" id="PF00528">
    <property type="entry name" value="BPD_transp_1"/>
    <property type="match status" value="1"/>
</dbReference>
<feature type="transmembrane region" description="Helical" evidence="9">
    <location>
        <begin position="12"/>
        <end position="38"/>
    </location>
</feature>
<accession>A0ABX2T685</accession>
<dbReference type="NCBIfam" id="TIGR01726">
    <property type="entry name" value="HEQRo_perm_3TM"/>
    <property type="match status" value="1"/>
</dbReference>
<keyword evidence="8 9" id="KW-0472">Membrane</keyword>
<comment type="caution">
    <text evidence="11">The sequence shown here is derived from an EMBL/GenBank/DDBJ whole genome shotgun (WGS) entry which is preliminary data.</text>
</comment>
<evidence type="ECO:0000256" key="5">
    <source>
        <dbReference type="ARBA" id="ARBA00022519"/>
    </source>
</evidence>
<dbReference type="InterPro" id="IPR010065">
    <property type="entry name" value="AA_ABC_transptr_permease_3TM"/>
</dbReference>
<feature type="domain" description="ABC transmembrane type-1" evidence="10">
    <location>
        <begin position="19"/>
        <end position="216"/>
    </location>
</feature>
<dbReference type="InterPro" id="IPR035906">
    <property type="entry name" value="MetI-like_sf"/>
</dbReference>
<keyword evidence="7 9" id="KW-1133">Transmembrane helix</keyword>
<dbReference type="InterPro" id="IPR043429">
    <property type="entry name" value="ArtM/GltK/GlnP/TcyL/YhdX-like"/>
</dbReference>
<feature type="transmembrane region" description="Helical" evidence="9">
    <location>
        <begin position="50"/>
        <end position="75"/>
    </location>
</feature>
<keyword evidence="3 9" id="KW-0813">Transport</keyword>
<sequence>MSFDFALAWENLPALLAGAVTTLSLTFPVMALAALISLPMVLARLSKNRLLSGFVVLYVALFRGAPSLILLYLIYNGMAQMDAVRDGPFWFLFSSAYFCAVVGFTLNHSSYVIEILAGGLRAVPAGLVEAAQALSLTPRQVFLRVKLPLAIRYGLKAYQNEVLIFMKSTSAVSAITLVDLMAVANEVFYFTYDPFTPLLSAAAIYWAMTNILRLGFEMIDRRLNHYLHIAGLSDRAGASAAAAEIPVRQNGLTRMFARLRV</sequence>
<evidence type="ECO:0000313" key="12">
    <source>
        <dbReference type="Proteomes" id="UP000584642"/>
    </source>
</evidence>
<evidence type="ECO:0000256" key="1">
    <source>
        <dbReference type="ARBA" id="ARBA00004429"/>
    </source>
</evidence>
<dbReference type="SUPFAM" id="SSF161098">
    <property type="entry name" value="MetI-like"/>
    <property type="match status" value="1"/>
</dbReference>
<protein>
    <submittedName>
        <fullName evidence="11">ABC transporter permease subunit</fullName>
    </submittedName>
</protein>
<evidence type="ECO:0000256" key="7">
    <source>
        <dbReference type="ARBA" id="ARBA00022989"/>
    </source>
</evidence>